<evidence type="ECO:0000313" key="2">
    <source>
        <dbReference type="Proteomes" id="UP001190700"/>
    </source>
</evidence>
<reference evidence="1 2" key="1">
    <citation type="journal article" date="2015" name="Genome Biol. Evol.">
        <title>Comparative Genomics of a Bacterivorous Green Alga Reveals Evolutionary Causalities and Consequences of Phago-Mixotrophic Mode of Nutrition.</title>
        <authorList>
            <person name="Burns J.A."/>
            <person name="Paasch A."/>
            <person name="Narechania A."/>
            <person name="Kim E."/>
        </authorList>
    </citation>
    <scope>NUCLEOTIDE SEQUENCE [LARGE SCALE GENOMIC DNA]</scope>
    <source>
        <strain evidence="1 2">PLY_AMNH</strain>
    </source>
</reference>
<comment type="caution">
    <text evidence="1">The sequence shown here is derived from an EMBL/GenBank/DDBJ whole genome shotgun (WGS) entry which is preliminary data.</text>
</comment>
<dbReference type="Proteomes" id="UP001190700">
    <property type="component" value="Unassembled WGS sequence"/>
</dbReference>
<keyword evidence="2" id="KW-1185">Reference proteome</keyword>
<dbReference type="EMBL" id="LGRX02000005">
    <property type="protein sequence ID" value="KAK3290066.1"/>
    <property type="molecule type" value="Genomic_DNA"/>
</dbReference>
<proteinExistence type="predicted"/>
<protein>
    <submittedName>
        <fullName evidence="1">Uncharacterized protein</fullName>
    </submittedName>
</protein>
<sequence length="556" mass="62554">MTNREPPLLFTLRDADPVSCVAAARTLSYYRDGFDDADCDDVASFWWRKADPFNRAAKAHARSIKEAKNETDRCAVLLAHDIVGCGQAKLYGRVPWNWLLSRALRCYLSRAASVTGRCGVANIPSPSDEHALTARSAPDACGHIVRASDEDPVYALLLDFDFDALASAEENAIAWHHVRSPDGPVARAARLIEKSWRRKYPNCAAHILLFETRSDDIRDPGKPSVHGYLFETLPGLQTDGDFLHVELAADPWYRERGIDVTRFLDVVAGHTARAPGMAKSEAHRDPINYRYMRVHEPMEISDPFARRVYLSHKQFAVGRMLNLFTDTPIPTFRWREQRLHHFLDVEEVLRCALTRSAIFSRLALHDSRKTSKLDPTTPVADDEVKIDGKRGRIVFTSEALADIIRRAIRAILTAAAVPDEHSRIALESGRITAYYADGDAPIAERIRSLAIYQSSHNEFCAARLYQVSRAFVFCSIVFDWALSDDADVFAVTFARSPFISESIARYRCGLDVGMTRSRIATRRAKCTFICESLPKRCPRRWSIDAGNAIRQIADAE</sequence>
<evidence type="ECO:0000313" key="1">
    <source>
        <dbReference type="EMBL" id="KAK3290066.1"/>
    </source>
</evidence>
<name>A0AAE0H556_9CHLO</name>
<accession>A0AAE0H556</accession>
<dbReference type="AlphaFoldDB" id="A0AAE0H556"/>
<gene>
    <name evidence="1" type="ORF">CYMTET_2534</name>
</gene>
<organism evidence="1 2">
    <name type="scientific">Cymbomonas tetramitiformis</name>
    <dbReference type="NCBI Taxonomy" id="36881"/>
    <lineage>
        <taxon>Eukaryota</taxon>
        <taxon>Viridiplantae</taxon>
        <taxon>Chlorophyta</taxon>
        <taxon>Pyramimonadophyceae</taxon>
        <taxon>Pyramimonadales</taxon>
        <taxon>Pyramimonadaceae</taxon>
        <taxon>Cymbomonas</taxon>
    </lineage>
</organism>